<protein>
    <submittedName>
        <fullName evidence="5">Branched-chain amino acid ABC transporter substrate-binding protein</fullName>
    </submittedName>
</protein>
<evidence type="ECO:0000256" key="3">
    <source>
        <dbReference type="SAM" id="SignalP"/>
    </source>
</evidence>
<dbReference type="SUPFAM" id="SSF53822">
    <property type="entry name" value="Periplasmic binding protein-like I"/>
    <property type="match status" value="1"/>
</dbReference>
<dbReference type="Proteomes" id="UP001306950">
    <property type="component" value="Unassembled WGS sequence"/>
</dbReference>
<keyword evidence="2 3" id="KW-0732">Signal</keyword>
<evidence type="ECO:0000313" key="5">
    <source>
        <dbReference type="EMBL" id="MEF2964827.1"/>
    </source>
</evidence>
<evidence type="ECO:0000313" key="6">
    <source>
        <dbReference type="Proteomes" id="UP001306950"/>
    </source>
</evidence>
<evidence type="ECO:0000256" key="2">
    <source>
        <dbReference type="ARBA" id="ARBA00022729"/>
    </source>
</evidence>
<keyword evidence="6" id="KW-1185">Reference proteome</keyword>
<sequence length="408" mass="42982">MNLFKKRLAVIAASALVIGLLSACGASGGGSPAASGVPSTEGNSGGDLTVIKIASQSPLSGGSAIQGESIKLGGQMALEERAEEFKTLGFDLQFVPYDDQGDQKKGVANSELIGADQAILAVLGHLNSGVSIPSSVVYEKYGIPMVSPASTATEFTDRKLKSANRVVARDDFQGPAGAEYAIKTVGAKNIFVIQDKTAYGQGLAEAFKSAAEELGATIVAYEGITVGEKDFNGVLNQVLSKKPDFIFFGGMYAEGGLIVKQAREKGITAPIMGGDALDSSGMVEIAGDKLTDVMYSSVSTDITKENADWAAKYKEKFGKNVENYSVYAYDAMNVILNGVKKAIEDNGGKLPTREQVRDAVRGTADFEGIATKVSFDDIGDNEYAKVFIYKFEGGSYPGVMVSEIEQPK</sequence>
<dbReference type="Gene3D" id="3.40.50.2300">
    <property type="match status" value="2"/>
</dbReference>
<name>A0ABU7VM45_9BACL</name>
<reference evidence="5 6" key="1">
    <citation type="submission" date="2024-02" db="EMBL/GenBank/DDBJ databases">
        <title>A nitrogen-fixing paenibacillus bacterium.</title>
        <authorList>
            <person name="Zhang W.L."/>
            <person name="Chen S.F."/>
        </authorList>
    </citation>
    <scope>NUCLEOTIDE SEQUENCE [LARGE SCALE GENOMIC DNA]</scope>
    <source>
        <strain evidence="5 6">M1</strain>
    </source>
</reference>
<organism evidence="5 6">
    <name type="scientific">Paenibacillus haidiansis</name>
    <dbReference type="NCBI Taxonomy" id="1574488"/>
    <lineage>
        <taxon>Bacteria</taxon>
        <taxon>Bacillati</taxon>
        <taxon>Bacillota</taxon>
        <taxon>Bacilli</taxon>
        <taxon>Bacillales</taxon>
        <taxon>Paenibacillaceae</taxon>
        <taxon>Paenibacillus</taxon>
    </lineage>
</organism>
<evidence type="ECO:0000259" key="4">
    <source>
        <dbReference type="Pfam" id="PF13458"/>
    </source>
</evidence>
<dbReference type="PROSITE" id="PS51257">
    <property type="entry name" value="PROKAR_LIPOPROTEIN"/>
    <property type="match status" value="1"/>
</dbReference>
<comment type="similarity">
    <text evidence="1">Belongs to the leucine-binding protein family.</text>
</comment>
<proteinExistence type="inferred from homology"/>
<comment type="caution">
    <text evidence="5">The sequence shown here is derived from an EMBL/GenBank/DDBJ whole genome shotgun (WGS) entry which is preliminary data.</text>
</comment>
<evidence type="ECO:0000256" key="1">
    <source>
        <dbReference type="ARBA" id="ARBA00010062"/>
    </source>
</evidence>
<dbReference type="InterPro" id="IPR028081">
    <property type="entry name" value="Leu-bd"/>
</dbReference>
<feature type="chain" id="PRO_5047141999" evidence="3">
    <location>
        <begin position="24"/>
        <end position="408"/>
    </location>
</feature>
<dbReference type="PANTHER" id="PTHR47151">
    <property type="entry name" value="LEU/ILE/VAL-BINDING ABC TRANSPORTER SUBUNIT"/>
    <property type="match status" value="1"/>
</dbReference>
<feature type="domain" description="Leucine-binding protein" evidence="4">
    <location>
        <begin position="51"/>
        <end position="376"/>
    </location>
</feature>
<gene>
    <name evidence="5" type="ORF">V3851_03215</name>
</gene>
<dbReference type="CDD" id="cd06342">
    <property type="entry name" value="PBP1_ABC_LIVBP-like"/>
    <property type="match status" value="1"/>
</dbReference>
<accession>A0ABU7VM45</accession>
<dbReference type="EMBL" id="JAZHPZ010000001">
    <property type="protein sequence ID" value="MEF2964827.1"/>
    <property type="molecule type" value="Genomic_DNA"/>
</dbReference>
<dbReference type="Pfam" id="PF13458">
    <property type="entry name" value="Peripla_BP_6"/>
    <property type="match status" value="1"/>
</dbReference>
<dbReference type="InterPro" id="IPR028082">
    <property type="entry name" value="Peripla_BP_I"/>
</dbReference>
<feature type="signal peptide" evidence="3">
    <location>
        <begin position="1"/>
        <end position="23"/>
    </location>
</feature>
<dbReference type="RefSeq" id="WP_331845029.1">
    <property type="nucleotide sequence ID" value="NZ_JAZHPZ010000001.1"/>
</dbReference>
<dbReference type="PANTHER" id="PTHR47151:SF2">
    <property type="entry name" value="AMINO ACID BINDING PROTEIN"/>
    <property type="match status" value="1"/>
</dbReference>